<evidence type="ECO:0000313" key="2">
    <source>
        <dbReference type="EMBL" id="KKL00950.1"/>
    </source>
</evidence>
<gene>
    <name evidence="2" type="ORF">LCGC14_2627750</name>
</gene>
<reference evidence="2" key="1">
    <citation type="journal article" date="2015" name="Nature">
        <title>Complex archaea that bridge the gap between prokaryotes and eukaryotes.</title>
        <authorList>
            <person name="Spang A."/>
            <person name="Saw J.H."/>
            <person name="Jorgensen S.L."/>
            <person name="Zaremba-Niedzwiedzka K."/>
            <person name="Martijn J."/>
            <person name="Lind A.E."/>
            <person name="van Eijk R."/>
            <person name="Schleper C."/>
            <person name="Guy L."/>
            <person name="Ettema T.J."/>
        </authorList>
    </citation>
    <scope>NUCLEOTIDE SEQUENCE</scope>
</reference>
<protein>
    <submittedName>
        <fullName evidence="2">Uncharacterized protein</fullName>
    </submittedName>
</protein>
<accession>A0A0F9CCA2</accession>
<dbReference type="EMBL" id="LAZR01044993">
    <property type="protein sequence ID" value="KKL00950.1"/>
    <property type="molecule type" value="Genomic_DNA"/>
</dbReference>
<feature type="transmembrane region" description="Helical" evidence="1">
    <location>
        <begin position="6"/>
        <end position="26"/>
    </location>
</feature>
<keyword evidence="1" id="KW-1133">Transmembrane helix</keyword>
<feature type="non-terminal residue" evidence="2">
    <location>
        <position position="1"/>
    </location>
</feature>
<proteinExistence type="predicted"/>
<keyword evidence="1" id="KW-0472">Membrane</keyword>
<sequence>MKHSILKWGVISITILFLLLYTWIAVDRWFGTHDFLFQWPIAIQFHKPVQIVEREVVSPEVAEVPQDDNSIVLKVSHYNPDLGGVNCANFQDGECVSKMANGERWQDNIGLAIACPKELEFGTKIKIDDRVWECKDVGGKITKDGEIYWIDMLTPYPLYNYGEIVLGEIIE</sequence>
<name>A0A0F9CCA2_9ZZZZ</name>
<evidence type="ECO:0000256" key="1">
    <source>
        <dbReference type="SAM" id="Phobius"/>
    </source>
</evidence>
<keyword evidence="1" id="KW-0812">Transmembrane</keyword>
<organism evidence="2">
    <name type="scientific">marine sediment metagenome</name>
    <dbReference type="NCBI Taxonomy" id="412755"/>
    <lineage>
        <taxon>unclassified sequences</taxon>
        <taxon>metagenomes</taxon>
        <taxon>ecological metagenomes</taxon>
    </lineage>
</organism>
<dbReference type="AlphaFoldDB" id="A0A0F9CCA2"/>
<comment type="caution">
    <text evidence="2">The sequence shown here is derived from an EMBL/GenBank/DDBJ whole genome shotgun (WGS) entry which is preliminary data.</text>
</comment>